<dbReference type="AlphaFoldDB" id="A0ABD3TDC1"/>
<dbReference type="EMBL" id="JBJXBP010000004">
    <property type="protein sequence ID" value="KAL3834388.1"/>
    <property type="molecule type" value="Genomic_DNA"/>
</dbReference>
<comment type="caution">
    <text evidence="1">The sequence shown here is derived from an EMBL/GenBank/DDBJ whole genome shotgun (WGS) entry which is preliminary data.</text>
</comment>
<proteinExistence type="predicted"/>
<dbReference type="Proteomes" id="UP001634393">
    <property type="component" value="Unassembled WGS sequence"/>
</dbReference>
<protein>
    <submittedName>
        <fullName evidence="1">Uncharacterized protein</fullName>
    </submittedName>
</protein>
<accession>A0ABD3TDC1</accession>
<sequence>MPHNHNKTHQQILLNSISFQLMVVSTPQFPDDDEYKFINMLIIPTEAIESNVNNLKIWPALIDPRTSDVTMKFLAKDVGIFPSRLFSLRSNVFRPQLAEIGNGFLKVIARVIYVHSISRWKRQLAMELVRVLGNSCKLQEARLSLLRFGN</sequence>
<reference evidence="1 2" key="1">
    <citation type="submission" date="2024-12" db="EMBL/GenBank/DDBJ databases">
        <title>The unique morphological basis and parallel evolutionary history of personate flowers in Penstemon.</title>
        <authorList>
            <person name="Depatie T.H."/>
            <person name="Wessinger C.A."/>
        </authorList>
    </citation>
    <scope>NUCLEOTIDE SEQUENCE [LARGE SCALE GENOMIC DNA]</scope>
    <source>
        <strain evidence="1">WTNN_2</strain>
        <tissue evidence="1">Leaf</tissue>
    </source>
</reference>
<organism evidence="1 2">
    <name type="scientific">Penstemon smallii</name>
    <dbReference type="NCBI Taxonomy" id="265156"/>
    <lineage>
        <taxon>Eukaryota</taxon>
        <taxon>Viridiplantae</taxon>
        <taxon>Streptophyta</taxon>
        <taxon>Embryophyta</taxon>
        <taxon>Tracheophyta</taxon>
        <taxon>Spermatophyta</taxon>
        <taxon>Magnoliopsida</taxon>
        <taxon>eudicotyledons</taxon>
        <taxon>Gunneridae</taxon>
        <taxon>Pentapetalae</taxon>
        <taxon>asterids</taxon>
        <taxon>lamiids</taxon>
        <taxon>Lamiales</taxon>
        <taxon>Plantaginaceae</taxon>
        <taxon>Cheloneae</taxon>
        <taxon>Penstemon</taxon>
    </lineage>
</organism>
<name>A0ABD3TDC1_9LAMI</name>
<keyword evidence="2" id="KW-1185">Reference proteome</keyword>
<evidence type="ECO:0000313" key="1">
    <source>
        <dbReference type="EMBL" id="KAL3834388.1"/>
    </source>
</evidence>
<gene>
    <name evidence="1" type="ORF">ACJIZ3_009124</name>
</gene>
<evidence type="ECO:0000313" key="2">
    <source>
        <dbReference type="Proteomes" id="UP001634393"/>
    </source>
</evidence>